<dbReference type="InterPro" id="IPR026140">
    <property type="entry name" value="Ribosomal_mS26"/>
</dbReference>
<evidence type="ECO:0000256" key="4">
    <source>
        <dbReference type="ARBA" id="ARBA00022980"/>
    </source>
</evidence>
<feature type="region of interest" description="Disordered" evidence="9">
    <location>
        <begin position="193"/>
        <end position="214"/>
    </location>
</feature>
<dbReference type="AlphaFoldDB" id="A0A1E1WHP4"/>
<accession>A0A1E1WHP4</accession>
<dbReference type="PANTHER" id="PTHR21035">
    <property type="entry name" value="28S RIBOSOMAL PROTEIN S26, MITOCHONDRIAL"/>
    <property type="match status" value="1"/>
</dbReference>
<proteinExistence type="inferred from homology"/>
<keyword evidence="5" id="KW-0496">Mitochondrion</keyword>
<evidence type="ECO:0000256" key="9">
    <source>
        <dbReference type="SAM" id="MobiDB-lite"/>
    </source>
</evidence>
<comment type="subcellular location">
    <subcellularLocation>
        <location evidence="1">Mitochondrion</location>
    </subcellularLocation>
</comment>
<dbReference type="PANTHER" id="PTHR21035:SF2">
    <property type="entry name" value="SMALL RIBOSOMAL SUBUNIT PROTEIN MS26"/>
    <property type="match status" value="1"/>
</dbReference>
<protein>
    <recommendedName>
        <fullName evidence="7">Small ribosomal subunit protein mS26</fullName>
    </recommendedName>
    <alternativeName>
        <fullName evidence="8">28S ribosomal protein S26, mitochondrial</fullName>
    </alternativeName>
</protein>
<organism evidence="10">
    <name type="scientific">Pectinophora gossypiella</name>
    <name type="common">Cotton pink bollworm</name>
    <name type="synonym">Depressaria gossypiella</name>
    <dbReference type="NCBI Taxonomy" id="13191"/>
    <lineage>
        <taxon>Eukaryota</taxon>
        <taxon>Metazoa</taxon>
        <taxon>Ecdysozoa</taxon>
        <taxon>Arthropoda</taxon>
        <taxon>Hexapoda</taxon>
        <taxon>Insecta</taxon>
        <taxon>Pterygota</taxon>
        <taxon>Neoptera</taxon>
        <taxon>Endopterygota</taxon>
        <taxon>Lepidoptera</taxon>
        <taxon>Glossata</taxon>
        <taxon>Ditrysia</taxon>
        <taxon>Gelechioidea</taxon>
        <taxon>Gelechiidae</taxon>
        <taxon>Apatetrinae</taxon>
        <taxon>Pectinophora</taxon>
    </lineage>
</organism>
<keyword evidence="6" id="KW-0687">Ribonucleoprotein</keyword>
<sequence>MMSFKSLLKRTSPMVVQSAQAHRKPRWLPVARTKIYRIPKRPEVSEEERLELLRINNNYKTQMRAIRRFFHEEMIKEKSTLESTSSEMSQRIEAEEWERCVAVNARWNEQVAAEREQRRVQELAALEKYALKRMDAKDAEQSARAAKASAEIKLQKELSATFITPETLDEAIDHALANPLDFNFAIDLKGTQYPGRETPITAPKDEPKPATAQS</sequence>
<dbReference type="OrthoDB" id="5988811at2759"/>
<dbReference type="EMBL" id="GDQN01004521">
    <property type="protein sequence ID" value="JAT86533.1"/>
    <property type="molecule type" value="Transcribed_RNA"/>
</dbReference>
<evidence type="ECO:0000256" key="3">
    <source>
        <dbReference type="ARBA" id="ARBA00022946"/>
    </source>
</evidence>
<keyword evidence="4" id="KW-0689">Ribosomal protein</keyword>
<dbReference type="GO" id="GO:0005763">
    <property type="term" value="C:mitochondrial small ribosomal subunit"/>
    <property type="evidence" value="ECO:0007669"/>
    <property type="project" value="InterPro"/>
</dbReference>
<evidence type="ECO:0000313" key="10">
    <source>
        <dbReference type="EMBL" id="JAT86533.1"/>
    </source>
</evidence>
<evidence type="ECO:0000256" key="7">
    <source>
        <dbReference type="ARBA" id="ARBA00035138"/>
    </source>
</evidence>
<comment type="similarity">
    <text evidence="2">Belongs to the mitochondrion-specific ribosomal protein mS26 family.</text>
</comment>
<evidence type="ECO:0000256" key="6">
    <source>
        <dbReference type="ARBA" id="ARBA00023274"/>
    </source>
</evidence>
<evidence type="ECO:0000256" key="2">
    <source>
        <dbReference type="ARBA" id="ARBA00009672"/>
    </source>
</evidence>
<name>A0A1E1WHP4_PECGO</name>
<reference evidence="10" key="1">
    <citation type="submission" date="2015-09" db="EMBL/GenBank/DDBJ databases">
        <title>De novo assembly of Pectinophora gossypiella (Pink Bollworm) gut transcriptome.</title>
        <authorList>
            <person name="Tassone E.E."/>
        </authorList>
    </citation>
    <scope>NUCLEOTIDE SEQUENCE</scope>
</reference>
<dbReference type="Pfam" id="PF14943">
    <property type="entry name" value="MRP-S26"/>
    <property type="match status" value="1"/>
</dbReference>
<evidence type="ECO:0000256" key="5">
    <source>
        <dbReference type="ARBA" id="ARBA00023128"/>
    </source>
</evidence>
<gene>
    <name evidence="10" type="ORF">g.17660</name>
</gene>
<evidence type="ECO:0000256" key="8">
    <source>
        <dbReference type="ARBA" id="ARBA00035344"/>
    </source>
</evidence>
<evidence type="ECO:0000256" key="1">
    <source>
        <dbReference type="ARBA" id="ARBA00004173"/>
    </source>
</evidence>
<keyword evidence="3" id="KW-0809">Transit peptide</keyword>